<dbReference type="KEGG" id="ztr:MYCGRDRAFT_104710"/>
<dbReference type="AlphaFoldDB" id="F9XEB1"/>
<dbReference type="InParanoid" id="F9XEB1"/>
<feature type="non-terminal residue" evidence="2">
    <location>
        <position position="1"/>
    </location>
</feature>
<organism evidence="2 3">
    <name type="scientific">Zymoseptoria tritici (strain CBS 115943 / IPO323)</name>
    <name type="common">Speckled leaf blotch fungus</name>
    <name type="synonym">Septoria tritici</name>
    <dbReference type="NCBI Taxonomy" id="336722"/>
    <lineage>
        <taxon>Eukaryota</taxon>
        <taxon>Fungi</taxon>
        <taxon>Dikarya</taxon>
        <taxon>Ascomycota</taxon>
        <taxon>Pezizomycotina</taxon>
        <taxon>Dothideomycetes</taxon>
        <taxon>Dothideomycetidae</taxon>
        <taxon>Mycosphaerellales</taxon>
        <taxon>Mycosphaerellaceae</taxon>
        <taxon>Zymoseptoria</taxon>
    </lineage>
</organism>
<evidence type="ECO:0000313" key="3">
    <source>
        <dbReference type="Proteomes" id="UP000008062"/>
    </source>
</evidence>
<reference evidence="2 3" key="1">
    <citation type="journal article" date="2011" name="PLoS Genet.">
        <title>Finished genome of the fungal wheat pathogen Mycosphaerella graminicola reveals dispensome structure, chromosome plasticity, and stealth pathogenesis.</title>
        <authorList>
            <person name="Goodwin S.B."/>
            <person name="Ben M'barek S."/>
            <person name="Dhillon B."/>
            <person name="Wittenberg A.H.J."/>
            <person name="Crane C.F."/>
            <person name="Hane J.K."/>
            <person name="Foster A.J."/>
            <person name="Van der Lee T.A.J."/>
            <person name="Grimwood J."/>
            <person name="Aerts A."/>
            <person name="Antoniw J."/>
            <person name="Bailey A."/>
            <person name="Bluhm B."/>
            <person name="Bowler J."/>
            <person name="Bristow J."/>
            <person name="van der Burgt A."/>
            <person name="Canto-Canche B."/>
            <person name="Churchill A.C.L."/>
            <person name="Conde-Ferraez L."/>
            <person name="Cools H.J."/>
            <person name="Coutinho P.M."/>
            <person name="Csukai M."/>
            <person name="Dehal P."/>
            <person name="De Wit P."/>
            <person name="Donzelli B."/>
            <person name="van de Geest H.C."/>
            <person name="van Ham R.C.H.J."/>
            <person name="Hammond-Kosack K.E."/>
            <person name="Henrissat B."/>
            <person name="Kilian A."/>
            <person name="Kobayashi A.K."/>
            <person name="Koopmann E."/>
            <person name="Kourmpetis Y."/>
            <person name="Kuzniar A."/>
            <person name="Lindquist E."/>
            <person name="Lombard V."/>
            <person name="Maliepaard C."/>
            <person name="Martins N."/>
            <person name="Mehrabi R."/>
            <person name="Nap J.P.H."/>
            <person name="Ponomarenko A."/>
            <person name="Rudd J.J."/>
            <person name="Salamov A."/>
            <person name="Schmutz J."/>
            <person name="Schouten H.J."/>
            <person name="Shapiro H."/>
            <person name="Stergiopoulos I."/>
            <person name="Torriani S.F.F."/>
            <person name="Tu H."/>
            <person name="de Vries R.P."/>
            <person name="Waalwijk C."/>
            <person name="Ware S.B."/>
            <person name="Wiebenga A."/>
            <person name="Zwiers L.-H."/>
            <person name="Oliver R.P."/>
            <person name="Grigoriev I.V."/>
            <person name="Kema G.H.J."/>
        </authorList>
    </citation>
    <scope>NUCLEOTIDE SEQUENCE [LARGE SCALE GENOMIC DNA]</scope>
    <source>
        <strain evidence="3">CBS 115943 / IPO323</strain>
    </source>
</reference>
<dbReference type="GeneID" id="13393766"/>
<name>F9XEB1_ZYMTI</name>
<keyword evidence="3" id="KW-1185">Reference proteome</keyword>
<dbReference type="EMBL" id="CM001201">
    <property type="protein sequence ID" value="EGP86314.1"/>
    <property type="molecule type" value="Genomic_DNA"/>
</dbReference>
<protein>
    <submittedName>
        <fullName evidence="2">Uncharacterized protein</fullName>
    </submittedName>
</protein>
<accession>F9XEB1</accession>
<feature type="region of interest" description="Disordered" evidence="1">
    <location>
        <begin position="1"/>
        <end position="72"/>
    </location>
</feature>
<feature type="compositionally biased region" description="Basic residues" evidence="1">
    <location>
        <begin position="1"/>
        <end position="11"/>
    </location>
</feature>
<dbReference type="HOGENOM" id="CLU_2489576_0_0_1"/>
<evidence type="ECO:0000313" key="2">
    <source>
        <dbReference type="EMBL" id="EGP86314.1"/>
    </source>
</evidence>
<dbReference type="RefSeq" id="XP_003851338.1">
    <property type="nucleotide sequence ID" value="XM_003851290.1"/>
</dbReference>
<gene>
    <name evidence="2" type="ORF">MYCGRDRAFT_104710</name>
</gene>
<evidence type="ECO:0000256" key="1">
    <source>
        <dbReference type="SAM" id="MobiDB-lite"/>
    </source>
</evidence>
<proteinExistence type="predicted"/>
<sequence>QAHTTHAHRTSTLHQATTQHKPALPNNHTSPNHPHPNHNDPPTLNPPHLNRPRRTTSEHRIHGHSRPPNVYAWNNRIQQCRAKIPAV</sequence>
<dbReference type="Proteomes" id="UP000008062">
    <property type="component" value="Chromosome 6"/>
</dbReference>